<reference evidence="2 3" key="1">
    <citation type="journal article" date="2018" name="Nat. Ecol. Evol.">
        <title>Shark genomes provide insights into elasmobranch evolution and the origin of vertebrates.</title>
        <authorList>
            <person name="Hara Y"/>
            <person name="Yamaguchi K"/>
            <person name="Onimaru K"/>
            <person name="Kadota M"/>
            <person name="Koyanagi M"/>
            <person name="Keeley SD"/>
            <person name="Tatsumi K"/>
            <person name="Tanaka K"/>
            <person name="Motone F"/>
            <person name="Kageyama Y"/>
            <person name="Nozu R"/>
            <person name="Adachi N"/>
            <person name="Nishimura O"/>
            <person name="Nakagawa R"/>
            <person name="Tanegashima C"/>
            <person name="Kiyatake I"/>
            <person name="Matsumoto R"/>
            <person name="Murakumo K"/>
            <person name="Nishida K"/>
            <person name="Terakita A"/>
            <person name="Kuratani S"/>
            <person name="Sato K"/>
            <person name="Hyodo S Kuraku.S."/>
        </authorList>
    </citation>
    <scope>NUCLEOTIDE SEQUENCE [LARGE SCALE GENOMIC DNA]</scope>
</reference>
<keyword evidence="1" id="KW-1133">Transmembrane helix</keyword>
<dbReference type="OrthoDB" id="9950111at2759"/>
<keyword evidence="3" id="KW-1185">Reference proteome</keyword>
<organism evidence="2 3">
    <name type="scientific">Chiloscyllium punctatum</name>
    <name type="common">Brownbanded bambooshark</name>
    <name type="synonym">Hemiscyllium punctatum</name>
    <dbReference type="NCBI Taxonomy" id="137246"/>
    <lineage>
        <taxon>Eukaryota</taxon>
        <taxon>Metazoa</taxon>
        <taxon>Chordata</taxon>
        <taxon>Craniata</taxon>
        <taxon>Vertebrata</taxon>
        <taxon>Chondrichthyes</taxon>
        <taxon>Elasmobranchii</taxon>
        <taxon>Galeomorphii</taxon>
        <taxon>Galeoidea</taxon>
        <taxon>Orectolobiformes</taxon>
        <taxon>Hemiscylliidae</taxon>
        <taxon>Chiloscyllium</taxon>
    </lineage>
</organism>
<protein>
    <submittedName>
        <fullName evidence="2">Uncharacterized protein</fullName>
    </submittedName>
</protein>
<dbReference type="OMA" id="SAGMNCH"/>
<keyword evidence="1" id="KW-0812">Transmembrane</keyword>
<dbReference type="Proteomes" id="UP000287033">
    <property type="component" value="Unassembled WGS sequence"/>
</dbReference>
<proteinExistence type="predicted"/>
<name>A0A401RP83_CHIPU</name>
<dbReference type="EMBL" id="BEZZ01003541">
    <property type="protein sequence ID" value="GCC19975.1"/>
    <property type="molecule type" value="Genomic_DNA"/>
</dbReference>
<sequence>MVTDPVVTLPFGCCACDTHGRLPTDWVLWVTVSLFQVGFKAVKSDNAEVGYVAIDDVAYSAGMNCHGVHTDGAVWGSSETPGIVASVIIVLAVVVSLTVGLVYWQKKRVSAPGTSSRQFGFDNLFYRSQN</sequence>
<feature type="transmembrane region" description="Helical" evidence="1">
    <location>
        <begin position="83"/>
        <end position="104"/>
    </location>
</feature>
<evidence type="ECO:0000313" key="2">
    <source>
        <dbReference type="EMBL" id="GCC19975.1"/>
    </source>
</evidence>
<evidence type="ECO:0000256" key="1">
    <source>
        <dbReference type="SAM" id="Phobius"/>
    </source>
</evidence>
<accession>A0A401RP83</accession>
<dbReference type="AlphaFoldDB" id="A0A401RP83"/>
<evidence type="ECO:0000313" key="3">
    <source>
        <dbReference type="Proteomes" id="UP000287033"/>
    </source>
</evidence>
<gene>
    <name evidence="2" type="ORF">chiPu_0021226</name>
</gene>
<comment type="caution">
    <text evidence="2">The sequence shown here is derived from an EMBL/GenBank/DDBJ whole genome shotgun (WGS) entry which is preliminary data.</text>
</comment>
<keyword evidence="1" id="KW-0472">Membrane</keyword>